<accession>A0A9J7M928</accession>
<dbReference type="GeneID" id="118429907"/>
<dbReference type="CDD" id="cd00024">
    <property type="entry name" value="CD_CSD"/>
    <property type="match status" value="1"/>
</dbReference>
<dbReference type="AlphaFoldDB" id="A0A9J7M928"/>
<keyword evidence="1" id="KW-1185">Reference proteome</keyword>
<sequence length="280" mass="32182">MANFPFGEDYLGDKDLGRILRRHKKKPPKLYSVANVVSEEDRGGKVWVKVKWAGSWPGQQYSWVPLEENPELEAYLYHYREATALGRGVIQEEVPLQVQYLKTAILSALGKGSHRAGQYTTKASLTIPFPCDEFDKHFRPLKIYGWKPGPSGQKEEFTCYPKELVPMLGRGWHQKPLKSSSAIKVTEVSVTWGYRPVVKYDHSECPRCTHKGAEGHRPSQCCPKVHLTVYPRNKHTMLEESIVVMIHHNIPIEKLFFSCTIIVFQFLISIHIKLIYKSIY</sequence>
<proteinExistence type="predicted"/>
<protein>
    <submittedName>
        <fullName evidence="2">Uncharacterized protein LOC118429907 isoform X1</fullName>
    </submittedName>
</protein>
<dbReference type="OrthoDB" id="10080790at2759"/>
<name>A0A9J7M928_BRAFL</name>
<dbReference type="RefSeq" id="XP_035696428.1">
    <property type="nucleotide sequence ID" value="XM_035840535.1"/>
</dbReference>
<reference evidence="2" key="2">
    <citation type="submission" date="2025-08" db="UniProtKB">
        <authorList>
            <consortium name="RefSeq"/>
        </authorList>
    </citation>
    <scope>IDENTIFICATION</scope>
    <source>
        <strain evidence="2">S238N-H82</strain>
        <tissue evidence="2">Testes</tissue>
    </source>
</reference>
<organism evidence="1 2">
    <name type="scientific">Branchiostoma floridae</name>
    <name type="common">Florida lancelet</name>
    <name type="synonym">Amphioxus</name>
    <dbReference type="NCBI Taxonomy" id="7739"/>
    <lineage>
        <taxon>Eukaryota</taxon>
        <taxon>Metazoa</taxon>
        <taxon>Chordata</taxon>
        <taxon>Cephalochordata</taxon>
        <taxon>Leptocardii</taxon>
        <taxon>Amphioxiformes</taxon>
        <taxon>Branchiostomatidae</taxon>
        <taxon>Branchiostoma</taxon>
    </lineage>
</organism>
<gene>
    <name evidence="2" type="primary">LOC118429907</name>
</gene>
<dbReference type="KEGG" id="bfo:118429907"/>
<evidence type="ECO:0000313" key="1">
    <source>
        <dbReference type="Proteomes" id="UP000001554"/>
    </source>
</evidence>
<reference evidence="1" key="1">
    <citation type="journal article" date="2020" name="Nat. Ecol. Evol.">
        <title>Deeply conserved synteny resolves early events in vertebrate evolution.</title>
        <authorList>
            <person name="Simakov O."/>
            <person name="Marletaz F."/>
            <person name="Yue J.X."/>
            <person name="O'Connell B."/>
            <person name="Jenkins J."/>
            <person name="Brandt A."/>
            <person name="Calef R."/>
            <person name="Tung C.H."/>
            <person name="Huang T.K."/>
            <person name="Schmutz J."/>
            <person name="Satoh N."/>
            <person name="Yu J.K."/>
            <person name="Putnam N.H."/>
            <person name="Green R.E."/>
            <person name="Rokhsar D.S."/>
        </authorList>
    </citation>
    <scope>NUCLEOTIDE SEQUENCE [LARGE SCALE GENOMIC DNA]</scope>
    <source>
        <strain evidence="1">S238N-H82</strain>
    </source>
</reference>
<evidence type="ECO:0000313" key="2">
    <source>
        <dbReference type="RefSeq" id="XP_035696428.1"/>
    </source>
</evidence>
<dbReference type="Proteomes" id="UP000001554">
    <property type="component" value="Chromosome 14"/>
</dbReference>